<comment type="caution">
    <text evidence="2">The sequence shown here is derived from an EMBL/GenBank/DDBJ whole genome shotgun (WGS) entry which is preliminary data.</text>
</comment>
<dbReference type="EC" id="3.1.-.-" evidence="2"/>
<dbReference type="Proteomes" id="UP001597249">
    <property type="component" value="Unassembled WGS sequence"/>
</dbReference>
<dbReference type="Pfam" id="PF13472">
    <property type="entry name" value="Lipase_GDSL_2"/>
    <property type="match status" value="1"/>
</dbReference>
<dbReference type="Gene3D" id="3.40.50.1110">
    <property type="entry name" value="SGNH hydrolase"/>
    <property type="match status" value="1"/>
</dbReference>
<keyword evidence="2" id="KW-0378">Hydrolase</keyword>
<dbReference type="RefSeq" id="WP_125585340.1">
    <property type="nucleotide sequence ID" value="NZ_JBHTMO010000004.1"/>
</dbReference>
<sequence>MLIEKNSIIVFAGDSVTDADRNYDREPGGWDSWGHGYVTLINDAMTALAPQLKAEIINSGVNGDDIKLLAARYDHDVLRFKPDVVTVMVGINDVWRHFDRQFQHWNQPKVEPAEYRQIYQDLIDTTKPHVKEMIIMSPFMWELNHDDPMRRALMAYQDIGKELAAQNGLLYIDAQAAVDQFLHQAAYFVATPDRVHPSEQGAMVIAKKWLDAVGFDWSAQ</sequence>
<dbReference type="PANTHER" id="PTHR30383">
    <property type="entry name" value="THIOESTERASE 1/PROTEASE 1/LYSOPHOSPHOLIPASE L1"/>
    <property type="match status" value="1"/>
</dbReference>
<dbReference type="InterPro" id="IPR013830">
    <property type="entry name" value="SGNH_hydro"/>
</dbReference>
<proteinExistence type="predicted"/>
<dbReference type="CDD" id="cd01834">
    <property type="entry name" value="SGNH_hydrolase_like_2"/>
    <property type="match status" value="1"/>
</dbReference>
<evidence type="ECO:0000313" key="2">
    <source>
        <dbReference type="EMBL" id="MFD1392447.1"/>
    </source>
</evidence>
<dbReference type="PANTHER" id="PTHR30383:SF5">
    <property type="entry name" value="SGNH HYDROLASE-TYPE ESTERASE DOMAIN-CONTAINING PROTEIN"/>
    <property type="match status" value="1"/>
</dbReference>
<keyword evidence="3" id="KW-1185">Reference proteome</keyword>
<feature type="domain" description="SGNH hydrolase-type esterase" evidence="1">
    <location>
        <begin position="11"/>
        <end position="202"/>
    </location>
</feature>
<accession>A0ABW4B601</accession>
<dbReference type="EMBL" id="JBHTMO010000004">
    <property type="protein sequence ID" value="MFD1392447.1"/>
    <property type="molecule type" value="Genomic_DNA"/>
</dbReference>
<gene>
    <name evidence="2" type="ORF">ACFQ3L_02445</name>
</gene>
<organism evidence="2 3">
    <name type="scientific">Lacticaseibacillus jixianensis</name>
    <dbReference type="NCBI Taxonomy" id="2486012"/>
    <lineage>
        <taxon>Bacteria</taxon>
        <taxon>Bacillati</taxon>
        <taxon>Bacillota</taxon>
        <taxon>Bacilli</taxon>
        <taxon>Lactobacillales</taxon>
        <taxon>Lactobacillaceae</taxon>
        <taxon>Lacticaseibacillus</taxon>
    </lineage>
</organism>
<dbReference type="InterPro" id="IPR051532">
    <property type="entry name" value="Ester_Hydrolysis_Enzymes"/>
</dbReference>
<evidence type="ECO:0000259" key="1">
    <source>
        <dbReference type="Pfam" id="PF13472"/>
    </source>
</evidence>
<protein>
    <submittedName>
        <fullName evidence="2">SGNH/GDSL hydrolase family protein</fullName>
        <ecNumber evidence="2">3.1.-.-</ecNumber>
    </submittedName>
</protein>
<name>A0ABW4B601_9LACO</name>
<evidence type="ECO:0000313" key="3">
    <source>
        <dbReference type="Proteomes" id="UP001597249"/>
    </source>
</evidence>
<dbReference type="SUPFAM" id="SSF52266">
    <property type="entry name" value="SGNH hydrolase"/>
    <property type="match status" value="1"/>
</dbReference>
<dbReference type="GO" id="GO:0016787">
    <property type="term" value="F:hydrolase activity"/>
    <property type="evidence" value="ECO:0007669"/>
    <property type="project" value="UniProtKB-KW"/>
</dbReference>
<dbReference type="InterPro" id="IPR036514">
    <property type="entry name" value="SGNH_hydro_sf"/>
</dbReference>
<reference evidence="3" key="1">
    <citation type="journal article" date="2019" name="Int. J. Syst. Evol. Microbiol.">
        <title>The Global Catalogue of Microorganisms (GCM) 10K type strain sequencing project: providing services to taxonomists for standard genome sequencing and annotation.</title>
        <authorList>
            <consortium name="The Broad Institute Genomics Platform"/>
            <consortium name="The Broad Institute Genome Sequencing Center for Infectious Disease"/>
            <person name="Wu L."/>
            <person name="Ma J."/>
        </authorList>
    </citation>
    <scope>NUCLEOTIDE SEQUENCE [LARGE SCALE GENOMIC DNA]</scope>
    <source>
        <strain evidence="3">CCM 8911</strain>
    </source>
</reference>